<sequence length="367" mass="40760">MVLIRSLPSAASHKIYGHRHCCSSNRLFKQLGSFAPCTLFSSSSTPDDDDPPPSQPHPDNSATIIQGPSLLASTGVHRPSPSLFHLPGLRSLPFWTAPDHHQQQKGRGRIAYNDPIVTAAIQHVESNYSAIRSEYFSAVLGQGTETTTAILMNSGGGGTISKPLEPDYDVSTRGGEHADDALHSGSWDWHSYILNGVRNERFREKCPKTAQVVDDLDKERMLFGTPFAFCFFSTLHGQSSIKAHSGPMNLRLRMHLPLVVPTKNQQDDSTMMRPSSSSSSSRYGSSSHRPVMGIQVADQVREWNEGSAIVLDDSYVHEVWNNTDESRVLFLLDIWHPDVRMEERDKIANMFDYARGKGWIGGSNKTR</sequence>
<dbReference type="AlphaFoldDB" id="A0ABD3MTB4"/>
<accession>A0ABD3MTB4</accession>
<gene>
    <name evidence="6" type="ORF">ACHAWU_004536</name>
</gene>
<evidence type="ECO:0000256" key="3">
    <source>
        <dbReference type="ARBA" id="ARBA00023002"/>
    </source>
</evidence>
<dbReference type="Proteomes" id="UP001530293">
    <property type="component" value="Unassembled WGS sequence"/>
</dbReference>
<evidence type="ECO:0000256" key="1">
    <source>
        <dbReference type="ARBA" id="ARBA00007730"/>
    </source>
</evidence>
<feature type="region of interest" description="Disordered" evidence="4">
    <location>
        <begin position="42"/>
        <end position="65"/>
    </location>
</feature>
<feature type="region of interest" description="Disordered" evidence="4">
    <location>
        <begin position="263"/>
        <end position="289"/>
    </location>
</feature>
<protein>
    <recommendedName>
        <fullName evidence="5">Aspartyl/asparaginy/proline hydroxylase domain-containing protein</fullName>
    </recommendedName>
</protein>
<comment type="caution">
    <text evidence="6">The sequence shown here is derived from an EMBL/GenBank/DDBJ whole genome shotgun (WGS) entry which is preliminary data.</text>
</comment>
<evidence type="ECO:0000256" key="2">
    <source>
        <dbReference type="ARBA" id="ARBA00022964"/>
    </source>
</evidence>
<organism evidence="6 7">
    <name type="scientific">Discostella pseudostelligera</name>
    <dbReference type="NCBI Taxonomy" id="259834"/>
    <lineage>
        <taxon>Eukaryota</taxon>
        <taxon>Sar</taxon>
        <taxon>Stramenopiles</taxon>
        <taxon>Ochrophyta</taxon>
        <taxon>Bacillariophyta</taxon>
        <taxon>Coscinodiscophyceae</taxon>
        <taxon>Thalassiosirophycidae</taxon>
        <taxon>Stephanodiscales</taxon>
        <taxon>Stephanodiscaceae</taxon>
        <taxon>Discostella</taxon>
    </lineage>
</organism>
<dbReference type="InterPro" id="IPR051821">
    <property type="entry name" value="Asp/Asn_beta-hydroxylase"/>
</dbReference>
<dbReference type="Gene3D" id="2.60.120.330">
    <property type="entry name" value="B-lactam Antibiotic, Isopenicillin N Synthase, Chain"/>
    <property type="match status" value="1"/>
</dbReference>
<feature type="compositionally biased region" description="Polar residues" evidence="4">
    <location>
        <begin position="263"/>
        <end position="274"/>
    </location>
</feature>
<dbReference type="SUPFAM" id="SSF51197">
    <property type="entry name" value="Clavaminate synthase-like"/>
    <property type="match status" value="1"/>
</dbReference>
<dbReference type="EMBL" id="JALLBG020000078">
    <property type="protein sequence ID" value="KAL3767038.1"/>
    <property type="molecule type" value="Genomic_DNA"/>
</dbReference>
<dbReference type="InterPro" id="IPR027443">
    <property type="entry name" value="IPNS-like_sf"/>
</dbReference>
<feature type="compositionally biased region" description="Low complexity" evidence="4">
    <location>
        <begin position="275"/>
        <end position="287"/>
    </location>
</feature>
<dbReference type="PANTHER" id="PTHR46332:SF5">
    <property type="entry name" value="ASPARTATE BETA-HYDROXYLASE DOMAIN CONTAINING 2"/>
    <property type="match status" value="1"/>
</dbReference>
<dbReference type="PANTHER" id="PTHR46332">
    <property type="entry name" value="ASPARTATE BETA-HYDROXYLASE DOMAIN-CONTAINING PROTEIN 2"/>
    <property type="match status" value="1"/>
</dbReference>
<keyword evidence="3" id="KW-0560">Oxidoreductase</keyword>
<dbReference type="GO" id="GO:0051213">
    <property type="term" value="F:dioxygenase activity"/>
    <property type="evidence" value="ECO:0007669"/>
    <property type="project" value="UniProtKB-KW"/>
</dbReference>
<dbReference type="InterPro" id="IPR007803">
    <property type="entry name" value="Asp/Arg/Pro-Hydrxlase"/>
</dbReference>
<keyword evidence="7" id="KW-1185">Reference proteome</keyword>
<dbReference type="Pfam" id="PF05118">
    <property type="entry name" value="Asp_Arg_Hydrox"/>
    <property type="match status" value="1"/>
</dbReference>
<evidence type="ECO:0000313" key="7">
    <source>
        <dbReference type="Proteomes" id="UP001530293"/>
    </source>
</evidence>
<evidence type="ECO:0000259" key="5">
    <source>
        <dbReference type="Pfam" id="PF05118"/>
    </source>
</evidence>
<comment type="similarity">
    <text evidence="1">Belongs to the aspartyl/asparaginyl beta-hydroxylase family.</text>
</comment>
<proteinExistence type="inferred from homology"/>
<name>A0ABD3MTB4_9STRA</name>
<keyword evidence="2" id="KW-0223">Dioxygenase</keyword>
<reference evidence="6 7" key="1">
    <citation type="submission" date="2024-10" db="EMBL/GenBank/DDBJ databases">
        <title>Updated reference genomes for cyclostephanoid diatoms.</title>
        <authorList>
            <person name="Roberts W.R."/>
            <person name="Alverson A.J."/>
        </authorList>
    </citation>
    <scope>NUCLEOTIDE SEQUENCE [LARGE SCALE GENOMIC DNA]</scope>
    <source>
        <strain evidence="6 7">AJA232-27</strain>
    </source>
</reference>
<feature type="domain" description="Aspartyl/asparaginy/proline hydroxylase" evidence="5">
    <location>
        <begin position="176"/>
        <end position="337"/>
    </location>
</feature>
<evidence type="ECO:0000256" key="4">
    <source>
        <dbReference type="SAM" id="MobiDB-lite"/>
    </source>
</evidence>
<evidence type="ECO:0000313" key="6">
    <source>
        <dbReference type="EMBL" id="KAL3767038.1"/>
    </source>
</evidence>